<keyword evidence="4" id="KW-1185">Reference proteome</keyword>
<proteinExistence type="predicted"/>
<keyword evidence="1" id="KW-0880">Kelch repeat</keyword>
<protein>
    <submittedName>
        <fullName evidence="3">Uncharacterized protein</fullName>
    </submittedName>
</protein>
<dbReference type="PANTHER" id="PTHR46093">
    <property type="entry name" value="ACYL-COA-BINDING DOMAIN-CONTAINING PROTEIN 5"/>
    <property type="match status" value="1"/>
</dbReference>
<evidence type="ECO:0000256" key="1">
    <source>
        <dbReference type="ARBA" id="ARBA00022441"/>
    </source>
</evidence>
<name>A0AAD7XIF8_9STRA</name>
<evidence type="ECO:0000313" key="4">
    <source>
        <dbReference type="Proteomes" id="UP001230188"/>
    </source>
</evidence>
<accession>A0AAD7XIF8</accession>
<comment type="caution">
    <text evidence="3">The sequence shown here is derived from an EMBL/GenBank/DDBJ whole genome shotgun (WGS) entry which is preliminary data.</text>
</comment>
<dbReference type="Pfam" id="PF24681">
    <property type="entry name" value="Kelch_KLHDC2_KLHL20_DRC7"/>
    <property type="match status" value="2"/>
</dbReference>
<reference evidence="3" key="1">
    <citation type="submission" date="2023-01" db="EMBL/GenBank/DDBJ databases">
        <title>Metagenome sequencing of chrysophaentin producing Chrysophaeum taylorii.</title>
        <authorList>
            <person name="Davison J."/>
            <person name="Bewley C."/>
        </authorList>
    </citation>
    <scope>NUCLEOTIDE SEQUENCE</scope>
    <source>
        <strain evidence="3">NIES-1699</strain>
    </source>
</reference>
<keyword evidence="2" id="KW-0677">Repeat</keyword>
<dbReference type="PANTHER" id="PTHR46093:SF18">
    <property type="entry name" value="FIBRONECTIN TYPE-III DOMAIN-CONTAINING PROTEIN"/>
    <property type="match status" value="1"/>
</dbReference>
<dbReference type="SUPFAM" id="SSF117281">
    <property type="entry name" value="Kelch motif"/>
    <property type="match status" value="2"/>
</dbReference>
<dbReference type="Gene3D" id="2.120.10.80">
    <property type="entry name" value="Kelch-type beta propeller"/>
    <property type="match status" value="2"/>
</dbReference>
<dbReference type="InterPro" id="IPR015915">
    <property type="entry name" value="Kelch-typ_b-propeller"/>
</dbReference>
<organism evidence="3 4">
    <name type="scientific">Chrysophaeum taylorii</name>
    <dbReference type="NCBI Taxonomy" id="2483200"/>
    <lineage>
        <taxon>Eukaryota</taxon>
        <taxon>Sar</taxon>
        <taxon>Stramenopiles</taxon>
        <taxon>Ochrophyta</taxon>
        <taxon>Pelagophyceae</taxon>
        <taxon>Pelagomonadales</taxon>
        <taxon>Pelagomonadaceae</taxon>
        <taxon>Chrysophaeum</taxon>
    </lineage>
</organism>
<gene>
    <name evidence="3" type="ORF">CTAYLR_005337</name>
</gene>
<dbReference type="EMBL" id="JAQMWT010000572">
    <property type="protein sequence ID" value="KAJ8599339.1"/>
    <property type="molecule type" value="Genomic_DNA"/>
</dbReference>
<sequence length="332" mass="36253">MASSVNYVEALIDGDRPSQRGGHSAVTADNQIVIFGGSSYLENGRFAYMNDTYVLDAKSRAWHKVPCSGEHPSARYGHSVELVGSRMFVFGGRGPSGVLRDTFFLDLVEWTWVPVSVTSASPAPRFFHASLLVGRKIVVHGGWDGRTTCLGDLWVFNTDSFTWLQPRTVGLAPSPRYGHTLELLNDGRILCFGGASVTTKDPVPQYYNDLRSLDTETMVWTKPPVGGDLAPSGRYGMRSAQLEEGVVFYGGWGVGGIQNAHCKRKNAGSVHLLRVGTDHDPQMSWLRPTLPAAPPAHKYGHTMTVIGATLYIFGGWNGKQACNDLIELSLTH</sequence>
<evidence type="ECO:0000313" key="3">
    <source>
        <dbReference type="EMBL" id="KAJ8599339.1"/>
    </source>
</evidence>
<dbReference type="Proteomes" id="UP001230188">
    <property type="component" value="Unassembled WGS sequence"/>
</dbReference>
<dbReference type="AlphaFoldDB" id="A0AAD7XIF8"/>
<evidence type="ECO:0000256" key="2">
    <source>
        <dbReference type="ARBA" id="ARBA00022737"/>
    </source>
</evidence>